<dbReference type="InterPro" id="IPR049445">
    <property type="entry name" value="TetR_SbtR-like_C"/>
</dbReference>
<dbReference type="SUPFAM" id="SSF48498">
    <property type="entry name" value="Tetracyclin repressor-like, C-terminal domain"/>
    <property type="match status" value="1"/>
</dbReference>
<protein>
    <submittedName>
        <fullName evidence="6">TetR family transcriptional regulator</fullName>
    </submittedName>
</protein>
<reference evidence="6" key="1">
    <citation type="journal article" date="2014" name="Int. J. Syst. Evol. Microbiol.">
        <title>Complete genome sequence of Corynebacterium casei LMG S-19264T (=DSM 44701T), isolated from a smear-ripened cheese.</title>
        <authorList>
            <consortium name="US DOE Joint Genome Institute (JGI-PGF)"/>
            <person name="Walter F."/>
            <person name="Albersmeier A."/>
            <person name="Kalinowski J."/>
            <person name="Ruckert C."/>
        </authorList>
    </citation>
    <scope>NUCLEOTIDE SEQUENCE</scope>
    <source>
        <strain evidence="6">JCM 3313</strain>
    </source>
</reference>
<evidence type="ECO:0000256" key="2">
    <source>
        <dbReference type="ARBA" id="ARBA00023125"/>
    </source>
</evidence>
<dbReference type="PANTHER" id="PTHR30055:SF234">
    <property type="entry name" value="HTH-TYPE TRANSCRIPTIONAL REGULATOR BETI"/>
    <property type="match status" value="1"/>
</dbReference>
<dbReference type="AlphaFoldDB" id="A0A918AHE4"/>
<dbReference type="InterPro" id="IPR036271">
    <property type="entry name" value="Tet_transcr_reg_TetR-rel_C_sf"/>
</dbReference>
<dbReference type="PANTHER" id="PTHR30055">
    <property type="entry name" value="HTH-TYPE TRANSCRIPTIONAL REGULATOR RUTR"/>
    <property type="match status" value="1"/>
</dbReference>
<dbReference type="InterPro" id="IPR001647">
    <property type="entry name" value="HTH_TetR"/>
</dbReference>
<organism evidence="6 7">
    <name type="scientific">Saccharothrix coeruleofusca</name>
    <dbReference type="NCBI Taxonomy" id="33919"/>
    <lineage>
        <taxon>Bacteria</taxon>
        <taxon>Bacillati</taxon>
        <taxon>Actinomycetota</taxon>
        <taxon>Actinomycetes</taxon>
        <taxon>Pseudonocardiales</taxon>
        <taxon>Pseudonocardiaceae</taxon>
        <taxon>Saccharothrix</taxon>
    </lineage>
</organism>
<evidence type="ECO:0000256" key="4">
    <source>
        <dbReference type="PROSITE-ProRule" id="PRU00335"/>
    </source>
</evidence>
<reference evidence="6" key="2">
    <citation type="submission" date="2020-09" db="EMBL/GenBank/DDBJ databases">
        <authorList>
            <person name="Sun Q."/>
            <person name="Ohkuma M."/>
        </authorList>
    </citation>
    <scope>NUCLEOTIDE SEQUENCE</scope>
    <source>
        <strain evidence="6">JCM 3313</strain>
    </source>
</reference>
<evidence type="ECO:0000256" key="3">
    <source>
        <dbReference type="ARBA" id="ARBA00023163"/>
    </source>
</evidence>
<sequence>MIVVKTEPSRIGLRVDAQHNRDRILEVAADAFAELGLDVPMIEIARRAEVGVATLYRRFPTKSALVHEVFADQLTTCAAAVDDGLADPDPWRGFCSVIEKICAMQVADRGFTAVFLSTFPEREANVAERARAERQFAELVRRAKEAGKLRRDFAHSDLTLLIMANNGVAGSAGEAAAAASRRLVGYLLQSFRAEQAQPLPAPAPINLQDLFCRS</sequence>
<proteinExistence type="predicted"/>
<evidence type="ECO:0000313" key="7">
    <source>
        <dbReference type="Proteomes" id="UP000639606"/>
    </source>
</evidence>
<evidence type="ECO:0000256" key="1">
    <source>
        <dbReference type="ARBA" id="ARBA00023015"/>
    </source>
</evidence>
<evidence type="ECO:0000259" key="5">
    <source>
        <dbReference type="PROSITE" id="PS50977"/>
    </source>
</evidence>
<dbReference type="InterPro" id="IPR050109">
    <property type="entry name" value="HTH-type_TetR-like_transc_reg"/>
</dbReference>
<gene>
    <name evidence="6" type="ORF">GCM10010185_06130</name>
</gene>
<dbReference type="GO" id="GO:0000976">
    <property type="term" value="F:transcription cis-regulatory region binding"/>
    <property type="evidence" value="ECO:0007669"/>
    <property type="project" value="TreeGrafter"/>
</dbReference>
<dbReference type="GO" id="GO:0003700">
    <property type="term" value="F:DNA-binding transcription factor activity"/>
    <property type="evidence" value="ECO:0007669"/>
    <property type="project" value="TreeGrafter"/>
</dbReference>
<dbReference type="Pfam" id="PF21597">
    <property type="entry name" value="TetR_C_43"/>
    <property type="match status" value="1"/>
</dbReference>
<keyword evidence="3" id="KW-0804">Transcription</keyword>
<dbReference type="Gene3D" id="1.10.357.10">
    <property type="entry name" value="Tetracycline Repressor, domain 2"/>
    <property type="match status" value="1"/>
</dbReference>
<dbReference type="Pfam" id="PF00440">
    <property type="entry name" value="TetR_N"/>
    <property type="match status" value="1"/>
</dbReference>
<dbReference type="PROSITE" id="PS50977">
    <property type="entry name" value="HTH_TETR_2"/>
    <property type="match status" value="1"/>
</dbReference>
<dbReference type="EMBL" id="BMRG01000001">
    <property type="protein sequence ID" value="GGP37538.1"/>
    <property type="molecule type" value="Genomic_DNA"/>
</dbReference>
<dbReference type="Proteomes" id="UP000639606">
    <property type="component" value="Unassembled WGS sequence"/>
</dbReference>
<feature type="DNA-binding region" description="H-T-H motif" evidence="4">
    <location>
        <begin position="40"/>
        <end position="59"/>
    </location>
</feature>
<comment type="caution">
    <text evidence="6">The sequence shown here is derived from an EMBL/GenBank/DDBJ whole genome shotgun (WGS) entry which is preliminary data.</text>
</comment>
<keyword evidence="2 4" id="KW-0238">DNA-binding</keyword>
<evidence type="ECO:0000313" key="6">
    <source>
        <dbReference type="EMBL" id="GGP37538.1"/>
    </source>
</evidence>
<dbReference type="SUPFAM" id="SSF46689">
    <property type="entry name" value="Homeodomain-like"/>
    <property type="match status" value="1"/>
</dbReference>
<dbReference type="InterPro" id="IPR009057">
    <property type="entry name" value="Homeodomain-like_sf"/>
</dbReference>
<feature type="domain" description="HTH tetR-type" evidence="5">
    <location>
        <begin position="18"/>
        <end position="77"/>
    </location>
</feature>
<dbReference type="PRINTS" id="PR00455">
    <property type="entry name" value="HTHTETR"/>
</dbReference>
<accession>A0A918AHE4</accession>
<name>A0A918AHE4_9PSEU</name>
<keyword evidence="1" id="KW-0805">Transcription regulation</keyword>
<keyword evidence="7" id="KW-1185">Reference proteome</keyword>